<dbReference type="EMBL" id="CAJPIN010073014">
    <property type="protein sequence ID" value="CAG2067665.1"/>
    <property type="molecule type" value="Genomic_DNA"/>
</dbReference>
<evidence type="ECO:0000313" key="1">
    <source>
        <dbReference type="EMBL" id="CAG2067665.1"/>
    </source>
</evidence>
<gene>
    <name evidence="1" type="ORF">TPAB3V08_LOCUS14608</name>
</gene>
<organism evidence="1 2">
    <name type="scientific">Timema podura</name>
    <name type="common">Walking stick</name>
    <dbReference type="NCBI Taxonomy" id="61482"/>
    <lineage>
        <taxon>Eukaryota</taxon>
        <taxon>Metazoa</taxon>
        <taxon>Ecdysozoa</taxon>
        <taxon>Arthropoda</taxon>
        <taxon>Hexapoda</taxon>
        <taxon>Insecta</taxon>
        <taxon>Pterygota</taxon>
        <taxon>Neoptera</taxon>
        <taxon>Polyneoptera</taxon>
        <taxon>Phasmatodea</taxon>
        <taxon>Timematodea</taxon>
        <taxon>Timematoidea</taxon>
        <taxon>Timematidae</taxon>
        <taxon>Timema</taxon>
    </lineage>
</organism>
<sequence>ISLVSEKKDNVLYNEKFSHLRFAPSVRHFGNRPTVGCIVISTTSMIGVVVLSIEGLGPAQLITTSDSLATTRQRVSAVDICYGKSTV</sequence>
<proteinExistence type="predicted"/>
<comment type="caution">
    <text evidence="1">The sequence shown here is derived from an EMBL/GenBank/DDBJ whole genome shotgun (WGS) entry which is preliminary data.</text>
</comment>
<dbReference type="Proteomes" id="UP001153148">
    <property type="component" value="Unassembled WGS sequence"/>
</dbReference>
<accession>A0ABN7PNB7</accession>
<protein>
    <submittedName>
        <fullName evidence="1">Uncharacterized protein</fullName>
    </submittedName>
</protein>
<keyword evidence="2" id="KW-1185">Reference proteome</keyword>
<name>A0ABN7PNB7_TIMPD</name>
<reference evidence="1" key="1">
    <citation type="submission" date="2021-03" db="EMBL/GenBank/DDBJ databases">
        <authorList>
            <person name="Tran Van P."/>
        </authorList>
    </citation>
    <scope>NUCLEOTIDE SEQUENCE</scope>
</reference>
<feature type="non-terminal residue" evidence="1">
    <location>
        <position position="1"/>
    </location>
</feature>
<evidence type="ECO:0000313" key="2">
    <source>
        <dbReference type="Proteomes" id="UP001153148"/>
    </source>
</evidence>